<feature type="compositionally biased region" description="Basic and acidic residues" evidence="2">
    <location>
        <begin position="26"/>
        <end position="37"/>
    </location>
</feature>
<dbReference type="InParanoid" id="G0MTB4"/>
<dbReference type="OMA" id="FYVCARI"/>
<evidence type="ECO:0000313" key="3">
    <source>
        <dbReference type="EMBL" id="EGT43716.1"/>
    </source>
</evidence>
<dbReference type="STRING" id="135651.G0MTB4"/>
<evidence type="ECO:0000313" key="4">
    <source>
        <dbReference type="Proteomes" id="UP000008068"/>
    </source>
</evidence>
<feature type="compositionally biased region" description="Basic residues" evidence="2">
    <location>
        <begin position="38"/>
        <end position="56"/>
    </location>
</feature>
<dbReference type="InterPro" id="IPR011009">
    <property type="entry name" value="Kinase-like_dom_sf"/>
</dbReference>
<dbReference type="Proteomes" id="UP000008068">
    <property type="component" value="Unassembled WGS sequence"/>
</dbReference>
<feature type="region of interest" description="Disordered" evidence="2">
    <location>
        <begin position="1"/>
        <end position="88"/>
    </location>
</feature>
<keyword evidence="4" id="KW-1185">Reference proteome</keyword>
<dbReference type="InterPro" id="IPR050235">
    <property type="entry name" value="CK1_Ser-Thr_kinase"/>
</dbReference>
<reference evidence="4" key="1">
    <citation type="submission" date="2011-07" db="EMBL/GenBank/DDBJ databases">
        <authorList>
            <consortium name="Caenorhabditis brenneri Sequencing and Analysis Consortium"/>
            <person name="Wilson R.K."/>
        </authorList>
    </citation>
    <scope>NUCLEOTIDE SEQUENCE [LARGE SCALE GENOMIC DNA]</scope>
    <source>
        <strain evidence="4">PB2801</strain>
    </source>
</reference>
<evidence type="ECO:0008006" key="5">
    <source>
        <dbReference type="Google" id="ProtNLM"/>
    </source>
</evidence>
<dbReference type="Gene3D" id="1.10.510.10">
    <property type="entry name" value="Transferase(Phosphotransferase) domain 1"/>
    <property type="match status" value="1"/>
</dbReference>
<dbReference type="HOGENOM" id="CLU_462509_0_0_1"/>
<name>G0MTB4_CAEBE</name>
<dbReference type="AlphaFoldDB" id="G0MTB4"/>
<evidence type="ECO:0000256" key="1">
    <source>
        <dbReference type="SAM" id="Coils"/>
    </source>
</evidence>
<protein>
    <recommendedName>
        <fullName evidence="5">Protein kinase domain-containing protein</fullName>
    </recommendedName>
</protein>
<organism evidence="4">
    <name type="scientific">Caenorhabditis brenneri</name>
    <name type="common">Nematode worm</name>
    <dbReference type="NCBI Taxonomy" id="135651"/>
    <lineage>
        <taxon>Eukaryota</taxon>
        <taxon>Metazoa</taxon>
        <taxon>Ecdysozoa</taxon>
        <taxon>Nematoda</taxon>
        <taxon>Chromadorea</taxon>
        <taxon>Rhabditida</taxon>
        <taxon>Rhabditina</taxon>
        <taxon>Rhabditomorpha</taxon>
        <taxon>Rhabditoidea</taxon>
        <taxon>Rhabditidae</taxon>
        <taxon>Peloderinae</taxon>
        <taxon>Caenorhabditis</taxon>
    </lineage>
</organism>
<evidence type="ECO:0000256" key="2">
    <source>
        <dbReference type="SAM" id="MobiDB-lite"/>
    </source>
</evidence>
<proteinExistence type="predicted"/>
<sequence length="583" mass="69841">MMFPFEPKYLPGHSPNSRPRVKKRKCLFEKGSKEKAKWRAALRKWKRRKKRKLRNSRKSESKSSTKSTLSSVDQGKNEMRKKIKKRKKLRIKKVQMRKHRLKRHLIASKTRKTLVKNKVKWTKEEILNRLEELKEIKLDMMHKFQKYRGLNCSPRRKAIRHLKNAWKRARHQRKKYRRYRRMMQRVAKKKKLTVWRNKHLPKPPKQPRVLFDPKTVPKEVSKRVEYQLQFPIKATLNAVELPSEEKHIKEKEKVMLGALPVVCKTPVVGNYGKVTARIYHINKEHSVVIDLRYQVQLTHDKTGSKEAKILARLAMIESPNTSRIIQYGQYQNLQYVLTAQLFTNLAEVLDDHPKMELNACVHIIHQTFLCVKDLHKIGYSHLQINPSAFSVLKSNTQLIVFNNFQFALTRESIRNKSVWLDEETKHRGTTKPRLPKNPIEPYMSRGQHFRLVKGTSDDYESWFYLCVRVLSKKPLAWEKETDHLKMVMLKYKFVKEYSHPDPFTNYKMKTIHKYCLSANDDNTLKIGYFVERVLQDWKERHPINGFLPWQRKQEEEEKMKEVKKWMKKNKKWRKPLTTNTCVY</sequence>
<keyword evidence="1" id="KW-0175">Coiled coil</keyword>
<accession>G0MTB4</accession>
<dbReference type="OrthoDB" id="5849522at2759"/>
<feature type="coiled-coil region" evidence="1">
    <location>
        <begin position="116"/>
        <end position="143"/>
    </location>
</feature>
<dbReference type="eggNOG" id="ENOG502TFJ2">
    <property type="taxonomic scope" value="Eukaryota"/>
</dbReference>
<dbReference type="FunCoup" id="G0MTB4">
    <property type="interactions" value="2053"/>
</dbReference>
<dbReference type="EMBL" id="GL379811">
    <property type="protein sequence ID" value="EGT43716.1"/>
    <property type="molecule type" value="Genomic_DNA"/>
</dbReference>
<dbReference type="SUPFAM" id="SSF56112">
    <property type="entry name" value="Protein kinase-like (PK-like)"/>
    <property type="match status" value="1"/>
</dbReference>
<dbReference type="PANTHER" id="PTHR11909">
    <property type="entry name" value="CASEIN KINASE-RELATED"/>
    <property type="match status" value="1"/>
</dbReference>
<gene>
    <name evidence="3" type="ORF">CAEBREN_18437</name>
</gene>